<dbReference type="Gene3D" id="3.50.50.60">
    <property type="entry name" value="FAD/NAD(P)-binding domain"/>
    <property type="match status" value="2"/>
</dbReference>
<evidence type="ECO:0000259" key="7">
    <source>
        <dbReference type="Pfam" id="PF05199"/>
    </source>
</evidence>
<dbReference type="PANTHER" id="PTHR42784">
    <property type="entry name" value="PYRANOSE 2-OXIDASE"/>
    <property type="match status" value="1"/>
</dbReference>
<comment type="cofactor">
    <cofactor evidence="1">
        <name>FAD</name>
        <dbReference type="ChEBI" id="CHEBI:57692"/>
    </cofactor>
</comment>
<dbReference type="PRINTS" id="PR00411">
    <property type="entry name" value="PNDRDTASEI"/>
</dbReference>
<dbReference type="InterPro" id="IPR036188">
    <property type="entry name" value="FAD/NAD-bd_sf"/>
</dbReference>
<feature type="domain" description="FAD-dependent oxidoreductase 2 FAD-binding" evidence="6">
    <location>
        <begin position="23"/>
        <end position="53"/>
    </location>
</feature>
<evidence type="ECO:0000313" key="9">
    <source>
        <dbReference type="Proteomes" id="UP000032668"/>
    </source>
</evidence>
<organism evidence="8 9">
    <name type="scientific">Acidocella aminolytica 101 = DSM 11237</name>
    <dbReference type="NCBI Taxonomy" id="1120923"/>
    <lineage>
        <taxon>Bacteria</taxon>
        <taxon>Pseudomonadati</taxon>
        <taxon>Pseudomonadota</taxon>
        <taxon>Alphaproteobacteria</taxon>
        <taxon>Acetobacterales</taxon>
        <taxon>Acidocellaceae</taxon>
        <taxon>Acidocella</taxon>
    </lineage>
</organism>
<dbReference type="InterPro" id="IPR051473">
    <property type="entry name" value="P2Ox-like"/>
</dbReference>
<dbReference type="Pfam" id="PF00890">
    <property type="entry name" value="FAD_binding_2"/>
    <property type="match status" value="1"/>
</dbReference>
<evidence type="ECO:0000259" key="6">
    <source>
        <dbReference type="Pfam" id="PF00890"/>
    </source>
</evidence>
<keyword evidence="5" id="KW-0560">Oxidoreductase</keyword>
<dbReference type="GO" id="GO:0016614">
    <property type="term" value="F:oxidoreductase activity, acting on CH-OH group of donors"/>
    <property type="evidence" value="ECO:0007669"/>
    <property type="project" value="InterPro"/>
</dbReference>
<dbReference type="PANTHER" id="PTHR42784:SF1">
    <property type="entry name" value="PYRANOSE 2-OXIDASE"/>
    <property type="match status" value="1"/>
</dbReference>
<evidence type="ECO:0000256" key="1">
    <source>
        <dbReference type="ARBA" id="ARBA00001974"/>
    </source>
</evidence>
<dbReference type="SUPFAM" id="SSF51905">
    <property type="entry name" value="FAD/NAD(P)-binding domain"/>
    <property type="match status" value="1"/>
</dbReference>
<sequence>MQPLSSIFETPVDALVEIAPQCLVIGSGTSGVTAAIELAQRGLRVAVIEAGPFVLSEHIGSTPFADQHEMVPRIHDLVRRRTVWTDSAHEADAKAGQLAPNNNAWEAVGGRTLFWGGCTPRFIDSDFHDWPYDADHFRPWYERAEQLISASGYNDGTGEVPHFIAETGPLVSRLAEAGITATCPPLGIDTRAVRDGRMSRGFDSSVSRLLRCPAFGRRADGAKLTLTAECAAVDLLLDGATVRGVRVLDRRSGRHLDLHADEVILAGGAVQSTRLALAAGLDRIDPLVGRYVGDHLFVQAALKLPAPLHHKAVYLFIPPLPDRPYHVQMQGMFSNKWYNPLDATMWLDGEAHGDTLLYYCFGASRATDEARVVLTGQPGDPLRGYAVINDRTPEDLATLEAMEDFVQHVGGALGAQVARVERHHAGAALHEFGGLRMGTDPSSSVTDPDGRFRRVANLVCVDSAIWPSQGSANSYLTITATALRNAEKLAARLSATTPELASQGA</sequence>
<dbReference type="InterPro" id="IPR003953">
    <property type="entry name" value="FAD-dep_OxRdtase_2_FAD-bd"/>
</dbReference>
<evidence type="ECO:0000256" key="5">
    <source>
        <dbReference type="ARBA" id="ARBA00023002"/>
    </source>
</evidence>
<keyword evidence="4" id="KW-0274">FAD</keyword>
<gene>
    <name evidence="8" type="ORF">Aam_090_006</name>
</gene>
<dbReference type="Pfam" id="PF05199">
    <property type="entry name" value="GMC_oxred_C"/>
    <property type="match status" value="1"/>
</dbReference>
<evidence type="ECO:0000313" key="8">
    <source>
        <dbReference type="EMBL" id="GAN81328.1"/>
    </source>
</evidence>
<comment type="caution">
    <text evidence="8">The sequence shown here is derived from an EMBL/GenBank/DDBJ whole genome shotgun (WGS) entry which is preliminary data.</text>
</comment>
<dbReference type="RefSeq" id="WP_158320134.1">
    <property type="nucleotide sequence ID" value="NZ_BANC01000088.1"/>
</dbReference>
<dbReference type="EMBL" id="BANC01000088">
    <property type="protein sequence ID" value="GAN81328.1"/>
    <property type="molecule type" value="Genomic_DNA"/>
</dbReference>
<protein>
    <submittedName>
        <fullName evidence="8">Uncharacterized protein</fullName>
    </submittedName>
</protein>
<dbReference type="Proteomes" id="UP000032668">
    <property type="component" value="Unassembled WGS sequence"/>
</dbReference>
<name>A0A0D6PJH5_9PROT</name>
<evidence type="ECO:0000256" key="3">
    <source>
        <dbReference type="ARBA" id="ARBA00022630"/>
    </source>
</evidence>
<proteinExistence type="inferred from homology"/>
<evidence type="ECO:0000256" key="4">
    <source>
        <dbReference type="ARBA" id="ARBA00022827"/>
    </source>
</evidence>
<dbReference type="OrthoDB" id="9798604at2"/>
<accession>A0A0D6PJH5</accession>
<feature type="domain" description="Glucose-methanol-choline oxidoreductase C-terminal" evidence="7">
    <location>
        <begin position="416"/>
        <end position="482"/>
    </location>
</feature>
<dbReference type="STRING" id="1120923.SAMN02746095_03475"/>
<keyword evidence="3" id="KW-0285">Flavoprotein</keyword>
<reference evidence="8 9" key="1">
    <citation type="submission" date="2012-11" db="EMBL/GenBank/DDBJ databases">
        <title>Whole genome sequence of Acidocella aminolytica 101 = DSM 11237.</title>
        <authorList>
            <person name="Azuma Y."/>
            <person name="Higashiura N."/>
            <person name="Hirakawa H."/>
            <person name="Matsushita K."/>
        </authorList>
    </citation>
    <scope>NUCLEOTIDE SEQUENCE [LARGE SCALE GENOMIC DNA]</scope>
    <source>
        <strain evidence="9">101 / DSM 11237</strain>
    </source>
</reference>
<dbReference type="InterPro" id="IPR007867">
    <property type="entry name" value="GMC_OxRtase_C"/>
</dbReference>
<keyword evidence="9" id="KW-1185">Reference proteome</keyword>
<dbReference type="AlphaFoldDB" id="A0A0D6PJH5"/>
<comment type="similarity">
    <text evidence="2">Belongs to the GMC oxidoreductase family.</text>
</comment>
<evidence type="ECO:0000256" key="2">
    <source>
        <dbReference type="ARBA" id="ARBA00010790"/>
    </source>
</evidence>